<proteinExistence type="predicted"/>
<dbReference type="PANTHER" id="PTHR33544">
    <property type="entry name" value="DUF4005 DOMAIN-CONTAINING PROTEIN-RELATED"/>
    <property type="match status" value="1"/>
</dbReference>
<dbReference type="InterPro" id="IPR040344">
    <property type="entry name" value="At3g17950-like"/>
</dbReference>
<evidence type="ECO:0000313" key="1">
    <source>
        <dbReference type="EMBL" id="ONK67762.1"/>
    </source>
</evidence>
<name>A0A5P1EP25_ASPOF</name>
<dbReference type="Gramene" id="ONK67762">
    <property type="protein sequence ID" value="ONK67762"/>
    <property type="gene ID" value="A4U43_C05F3510"/>
</dbReference>
<protein>
    <submittedName>
        <fullName evidence="1">Uncharacterized protein</fullName>
    </submittedName>
</protein>
<dbReference type="OrthoDB" id="1924128at2759"/>
<organism evidence="1 2">
    <name type="scientific">Asparagus officinalis</name>
    <name type="common">Garden asparagus</name>
    <dbReference type="NCBI Taxonomy" id="4686"/>
    <lineage>
        <taxon>Eukaryota</taxon>
        <taxon>Viridiplantae</taxon>
        <taxon>Streptophyta</taxon>
        <taxon>Embryophyta</taxon>
        <taxon>Tracheophyta</taxon>
        <taxon>Spermatophyta</taxon>
        <taxon>Magnoliopsida</taxon>
        <taxon>Liliopsida</taxon>
        <taxon>Asparagales</taxon>
        <taxon>Asparagaceae</taxon>
        <taxon>Asparagoideae</taxon>
        <taxon>Asparagus</taxon>
    </lineage>
</organism>
<reference evidence="2" key="1">
    <citation type="journal article" date="2017" name="Nat. Commun.">
        <title>The asparagus genome sheds light on the origin and evolution of a young Y chromosome.</title>
        <authorList>
            <person name="Harkess A."/>
            <person name="Zhou J."/>
            <person name="Xu C."/>
            <person name="Bowers J.E."/>
            <person name="Van der Hulst R."/>
            <person name="Ayyampalayam S."/>
            <person name="Mercati F."/>
            <person name="Riccardi P."/>
            <person name="McKain M.R."/>
            <person name="Kakrana A."/>
            <person name="Tang H."/>
            <person name="Ray J."/>
            <person name="Groenendijk J."/>
            <person name="Arikit S."/>
            <person name="Mathioni S.M."/>
            <person name="Nakano M."/>
            <person name="Shan H."/>
            <person name="Telgmann-Rauber A."/>
            <person name="Kanno A."/>
            <person name="Yue Z."/>
            <person name="Chen H."/>
            <person name="Li W."/>
            <person name="Chen Y."/>
            <person name="Xu X."/>
            <person name="Zhang Y."/>
            <person name="Luo S."/>
            <person name="Chen H."/>
            <person name="Gao J."/>
            <person name="Mao Z."/>
            <person name="Pires J.C."/>
            <person name="Luo M."/>
            <person name="Kudrna D."/>
            <person name="Wing R.A."/>
            <person name="Meyers B.C."/>
            <person name="Yi K."/>
            <person name="Kong H."/>
            <person name="Lavrijsen P."/>
            <person name="Sunseri F."/>
            <person name="Falavigna A."/>
            <person name="Ye Y."/>
            <person name="Leebens-Mack J.H."/>
            <person name="Chen G."/>
        </authorList>
    </citation>
    <scope>NUCLEOTIDE SEQUENCE [LARGE SCALE GENOMIC DNA]</scope>
    <source>
        <strain evidence="2">cv. DH0086</strain>
    </source>
</reference>
<sequence length="165" mass="17966">MAQQEGGWPLGLQPLINVRVGLIRRSLDVSSSLSFTASPTSTTTTTSEFDTESSITLGNLIGITRIVELSNGRKCSTMRERKSCCKAKDCFSLCPRAQFNSDEGCRAPSLGHFLQVERRAHNARINSLFSNGLIAPTTNDRSSCIKKGMGHGVGFCFGLIFPCMR</sequence>
<dbReference type="EMBL" id="CM007385">
    <property type="protein sequence ID" value="ONK67762.1"/>
    <property type="molecule type" value="Genomic_DNA"/>
</dbReference>
<dbReference type="Proteomes" id="UP000243459">
    <property type="component" value="Chromosome 5"/>
</dbReference>
<dbReference type="PANTHER" id="PTHR33544:SF5">
    <property type="entry name" value="DUF4005 DOMAIN-CONTAINING PROTEIN"/>
    <property type="match status" value="1"/>
</dbReference>
<accession>A0A5P1EP25</accession>
<keyword evidence="2" id="KW-1185">Reference proteome</keyword>
<evidence type="ECO:0000313" key="2">
    <source>
        <dbReference type="Proteomes" id="UP000243459"/>
    </source>
</evidence>
<gene>
    <name evidence="1" type="ORF">A4U43_C05F3510</name>
</gene>
<dbReference type="AlphaFoldDB" id="A0A5P1EP25"/>
<dbReference type="OMA" id="GIYINIM"/>